<keyword evidence="2" id="KW-0560">Oxidoreductase</keyword>
<protein>
    <submittedName>
        <fullName evidence="2">Acid phosphatase/vanadium-dependenthaloperoxidase-related protein</fullName>
    </submittedName>
</protein>
<comment type="caution">
    <text evidence="2">The sequence shown here is derived from an EMBL/GenBank/DDBJ whole genome shotgun (WGS) entry which is preliminary data.</text>
</comment>
<dbReference type="Proteomes" id="UP000325081">
    <property type="component" value="Unassembled WGS sequence"/>
</dbReference>
<proteinExistence type="predicted"/>
<organism evidence="2 3">
    <name type="scientific">Striga asiatica</name>
    <name type="common">Asiatic witchweed</name>
    <name type="synonym">Buchnera asiatica</name>
    <dbReference type="NCBI Taxonomy" id="4170"/>
    <lineage>
        <taxon>Eukaryota</taxon>
        <taxon>Viridiplantae</taxon>
        <taxon>Streptophyta</taxon>
        <taxon>Embryophyta</taxon>
        <taxon>Tracheophyta</taxon>
        <taxon>Spermatophyta</taxon>
        <taxon>Magnoliopsida</taxon>
        <taxon>eudicotyledons</taxon>
        <taxon>Gunneridae</taxon>
        <taxon>Pentapetalae</taxon>
        <taxon>asterids</taxon>
        <taxon>lamiids</taxon>
        <taxon>Lamiales</taxon>
        <taxon>Orobanchaceae</taxon>
        <taxon>Buchnereae</taxon>
        <taxon>Striga</taxon>
    </lineage>
</organism>
<reference evidence="3" key="1">
    <citation type="journal article" date="2019" name="Curr. Biol.">
        <title>Genome Sequence of Striga asiatica Provides Insight into the Evolution of Plant Parasitism.</title>
        <authorList>
            <person name="Yoshida S."/>
            <person name="Kim S."/>
            <person name="Wafula E.K."/>
            <person name="Tanskanen J."/>
            <person name="Kim Y.M."/>
            <person name="Honaas L."/>
            <person name="Yang Z."/>
            <person name="Spallek T."/>
            <person name="Conn C.E."/>
            <person name="Ichihashi Y."/>
            <person name="Cheong K."/>
            <person name="Cui S."/>
            <person name="Der J.P."/>
            <person name="Gundlach H."/>
            <person name="Jiao Y."/>
            <person name="Hori C."/>
            <person name="Ishida J.K."/>
            <person name="Kasahara H."/>
            <person name="Kiba T."/>
            <person name="Kim M.S."/>
            <person name="Koo N."/>
            <person name="Laohavisit A."/>
            <person name="Lee Y.H."/>
            <person name="Lumba S."/>
            <person name="McCourt P."/>
            <person name="Mortimer J.C."/>
            <person name="Mutuku J.M."/>
            <person name="Nomura T."/>
            <person name="Sasaki-Sekimoto Y."/>
            <person name="Seto Y."/>
            <person name="Wang Y."/>
            <person name="Wakatake T."/>
            <person name="Sakakibara H."/>
            <person name="Demura T."/>
            <person name="Yamaguchi S."/>
            <person name="Yoneyama K."/>
            <person name="Manabe R.I."/>
            <person name="Nelson D.C."/>
            <person name="Schulman A.H."/>
            <person name="Timko M.P."/>
            <person name="dePamphilis C.W."/>
            <person name="Choi D."/>
            <person name="Shirasu K."/>
        </authorList>
    </citation>
    <scope>NUCLEOTIDE SEQUENCE [LARGE SCALE GENOMIC DNA]</scope>
    <source>
        <strain evidence="3">cv. UVA1</strain>
    </source>
</reference>
<dbReference type="EMBL" id="BKCP01006272">
    <property type="protein sequence ID" value="GER42037.1"/>
    <property type="molecule type" value="Genomic_DNA"/>
</dbReference>
<keyword evidence="1" id="KW-1133">Transmembrane helix</keyword>
<dbReference type="GO" id="GO:0004601">
    <property type="term" value="F:peroxidase activity"/>
    <property type="evidence" value="ECO:0007669"/>
    <property type="project" value="UniProtKB-KW"/>
</dbReference>
<dbReference type="AlphaFoldDB" id="A0A5A7QCB1"/>
<name>A0A5A7QCB1_STRAF</name>
<keyword evidence="3" id="KW-1185">Reference proteome</keyword>
<keyword evidence="1" id="KW-0812">Transmembrane</keyword>
<dbReference type="OrthoDB" id="10614575at2759"/>
<feature type="transmembrane region" description="Helical" evidence="1">
    <location>
        <begin position="218"/>
        <end position="244"/>
    </location>
</feature>
<accession>A0A5A7QCB1</accession>
<evidence type="ECO:0000313" key="2">
    <source>
        <dbReference type="EMBL" id="GER42037.1"/>
    </source>
</evidence>
<keyword evidence="2" id="KW-0575">Peroxidase</keyword>
<evidence type="ECO:0000313" key="3">
    <source>
        <dbReference type="Proteomes" id="UP000325081"/>
    </source>
</evidence>
<keyword evidence="1" id="KW-0472">Membrane</keyword>
<evidence type="ECO:0000256" key="1">
    <source>
        <dbReference type="SAM" id="Phobius"/>
    </source>
</evidence>
<gene>
    <name evidence="2" type="ORF">STAS_18799</name>
</gene>
<sequence>MRHTLLGEHPQPVELRKHHCPEIRPILSPELRALERQPGENQSLLNWPVLHLSIQHLLKRPFLDGPVDVVDVGFNPEHARLLVLWVDVTEGASCRGHAVLCDSVGHGGWDKSSEADVTDLADEVSVEEDVGGLEVAVDEGLGFRLVEEEESCSDLGCDSETGLPGKGRGVAAPEEAVLEAAVGHTGPYPPSPILRFSAKYSVAVSISSMEYLRYLTSFCASLSSTFFFSSASLTAFISALILFWDSSSASL</sequence>